<dbReference type="GO" id="GO:0005634">
    <property type="term" value="C:nucleus"/>
    <property type="evidence" value="ECO:0007669"/>
    <property type="project" value="UniProtKB-SubCell"/>
</dbReference>
<keyword evidence="1" id="KW-0227">DNA damage</keyword>
<gene>
    <name evidence="2" type="ORF">KGF56_002462</name>
</gene>
<dbReference type="GO" id="GO:0000724">
    <property type="term" value="P:double-strand break repair via homologous recombination"/>
    <property type="evidence" value="ECO:0007669"/>
    <property type="project" value="TreeGrafter"/>
</dbReference>
<keyword evidence="1" id="KW-0862">Zinc</keyword>
<evidence type="ECO:0000313" key="3">
    <source>
        <dbReference type="Proteomes" id="UP001202479"/>
    </source>
</evidence>
<sequence length="247" mass="28058">MLSEIHRVLLTYLRSVKSISLPSLLDAFRLICQRLDNGVSEKAIIPNRDILEEYIRDINAEITKQGFKIDRKNDELNGTLYFVFTNTVCDEIIKNSTTYTVPELVTIKMIIEEIVESPDYAFSNSRIRAQQTVSGCLNKSLKESSTFVDKLIDDGWFDATLDDKLVLSIKSLCELKQYLIETYGSSDSEEGKLLICPQCKELVTLGFCTAQGEGFHRKCYDIYCRNNGLEKVQENQLSRVGPDPTTL</sequence>
<dbReference type="Gene3D" id="1.10.10.10">
    <property type="entry name" value="Winged helix-like DNA-binding domain superfamily/Winged helix DNA-binding domain"/>
    <property type="match status" value="1"/>
</dbReference>
<dbReference type="EMBL" id="JAHUZD010000087">
    <property type="protein sequence ID" value="KAI3404759.2"/>
    <property type="molecule type" value="Genomic_DNA"/>
</dbReference>
<comment type="subcellular location">
    <subcellularLocation>
        <location evidence="1">Nucleus</location>
    </subcellularLocation>
</comment>
<dbReference type="GeneID" id="73380079"/>
<organism evidence="2 3">
    <name type="scientific">Candida oxycetoniae</name>
    <dbReference type="NCBI Taxonomy" id="497107"/>
    <lineage>
        <taxon>Eukaryota</taxon>
        <taxon>Fungi</taxon>
        <taxon>Dikarya</taxon>
        <taxon>Ascomycota</taxon>
        <taxon>Saccharomycotina</taxon>
        <taxon>Pichiomycetes</taxon>
        <taxon>Debaryomycetaceae</taxon>
        <taxon>Candida/Lodderomyces clade</taxon>
        <taxon>Candida</taxon>
    </lineage>
</organism>
<dbReference type="RefSeq" id="XP_049180504.1">
    <property type="nucleotide sequence ID" value="XM_049323693.1"/>
</dbReference>
<comment type="subunit">
    <text evidence="1">Component of the Smc5-Smc6 complex.</text>
</comment>
<dbReference type="AlphaFoldDB" id="A0AAI9SX71"/>
<comment type="similarity">
    <text evidence="1">Belongs to the NSE1 family.</text>
</comment>
<comment type="catalytic activity">
    <reaction evidence="1">
        <text>S-ubiquitinyl-[E2 ubiquitin-conjugating enzyme]-L-cysteine + [acceptor protein]-L-lysine = [E2 ubiquitin-conjugating enzyme]-L-cysteine + N(6)-ubiquitinyl-[acceptor protein]-L-lysine.</text>
        <dbReference type="EC" id="2.3.2.27"/>
    </reaction>
</comment>
<dbReference type="GO" id="GO:0030915">
    <property type="term" value="C:Smc5-Smc6 complex"/>
    <property type="evidence" value="ECO:0007669"/>
    <property type="project" value="UniProtKB-UniRule"/>
</dbReference>
<comment type="function">
    <text evidence="1">Acts in a DNA repair pathway for removal of UV-induced DNA damage that is distinct from classical nucleotide excision repair and in repair of ionizing radiation damage. Functions in homologous recombination repair of DNA double strand breaks and in recovery of stalled replication forks.</text>
</comment>
<dbReference type="EC" id="2.3.2.27" evidence="1"/>
<evidence type="ECO:0000313" key="2">
    <source>
        <dbReference type="EMBL" id="KAI3404759.2"/>
    </source>
</evidence>
<dbReference type="InterPro" id="IPR011513">
    <property type="entry name" value="Nse1"/>
</dbReference>
<keyword evidence="1" id="KW-0833">Ubl conjugation pathway</keyword>
<dbReference type="Pfam" id="PF07574">
    <property type="entry name" value="SMC_Nse1"/>
    <property type="match status" value="1"/>
</dbReference>
<dbReference type="Proteomes" id="UP001202479">
    <property type="component" value="Unassembled WGS sequence"/>
</dbReference>
<dbReference type="PANTHER" id="PTHR20973:SF0">
    <property type="entry name" value="NON-STRUCTURAL MAINTENANCE OF CHROMOSOMES ELEMENT 1 HOMOLOG"/>
    <property type="match status" value="1"/>
</dbReference>
<proteinExistence type="inferred from homology"/>
<keyword evidence="1" id="KW-0539">Nucleus</keyword>
<keyword evidence="3" id="KW-1185">Reference proteome</keyword>
<dbReference type="GO" id="GO:0061630">
    <property type="term" value="F:ubiquitin protein ligase activity"/>
    <property type="evidence" value="ECO:0007669"/>
    <property type="project" value="UniProtKB-EC"/>
</dbReference>
<accession>A0AAI9SX71</accession>
<keyword evidence="1" id="KW-0808">Transferase</keyword>
<dbReference type="InterPro" id="IPR036388">
    <property type="entry name" value="WH-like_DNA-bd_sf"/>
</dbReference>
<keyword evidence="1" id="KW-0234">DNA repair</keyword>
<keyword evidence="1" id="KW-0863">Zinc-finger</keyword>
<dbReference type="PANTHER" id="PTHR20973">
    <property type="entry name" value="NON-SMC ELEMENT 1-RELATED"/>
    <property type="match status" value="1"/>
</dbReference>
<dbReference type="GO" id="GO:0008270">
    <property type="term" value="F:zinc ion binding"/>
    <property type="evidence" value="ECO:0007669"/>
    <property type="project" value="UniProtKB-KW"/>
</dbReference>
<evidence type="ECO:0000256" key="1">
    <source>
        <dbReference type="RuleBase" id="RU368018"/>
    </source>
</evidence>
<comment type="caution">
    <text evidence="2">The sequence shown here is derived from an EMBL/GenBank/DDBJ whole genome shotgun (WGS) entry which is preliminary data.</text>
</comment>
<protein>
    <recommendedName>
        <fullName evidence="1">Non-structural maintenance of chromosomes element 1 homolog</fullName>
        <ecNumber evidence="1">2.3.2.27</ecNumber>
    </recommendedName>
</protein>
<name>A0AAI9SX71_9ASCO</name>
<reference evidence="2" key="1">
    <citation type="journal article" date="2022" name="DNA Res.">
        <title>Genome analysis of five recently described species of the CUG-Ser clade uncovers Candida theae as a new hybrid lineage with pathogenic potential in the Candida parapsilosis species complex.</title>
        <authorList>
            <person name="Mixao V."/>
            <person name="Del Olmo V."/>
            <person name="Hegedusova E."/>
            <person name="Saus E."/>
            <person name="Pryszcz L."/>
            <person name="Cillingova A."/>
            <person name="Nosek J."/>
            <person name="Gabaldon T."/>
        </authorList>
    </citation>
    <scope>NUCLEOTIDE SEQUENCE</scope>
    <source>
        <strain evidence="2">CBS 10844</strain>
    </source>
</reference>
<keyword evidence="1" id="KW-0479">Metal-binding</keyword>
<keyword evidence="1" id="KW-0233">DNA recombination</keyword>
<dbReference type="Gene3D" id="3.90.1150.220">
    <property type="match status" value="1"/>
</dbReference>